<evidence type="ECO:0000259" key="5">
    <source>
        <dbReference type="Pfam" id="PF14508"/>
    </source>
</evidence>
<dbReference type="InterPro" id="IPR013785">
    <property type="entry name" value="Aldolase_TIM"/>
</dbReference>
<dbReference type="Gene3D" id="2.60.40.1180">
    <property type="entry name" value="Golgi alpha-mannosidase II"/>
    <property type="match status" value="1"/>
</dbReference>
<organism evidence="7 8">
    <name type="scientific">Roseateles oligotrophus</name>
    <dbReference type="NCBI Taxonomy" id="1769250"/>
    <lineage>
        <taxon>Bacteria</taxon>
        <taxon>Pseudomonadati</taxon>
        <taxon>Pseudomonadota</taxon>
        <taxon>Betaproteobacteria</taxon>
        <taxon>Burkholderiales</taxon>
        <taxon>Sphaerotilaceae</taxon>
        <taxon>Roseateles</taxon>
    </lineage>
</organism>
<dbReference type="InterPro" id="IPR017853">
    <property type="entry name" value="GH"/>
</dbReference>
<keyword evidence="2" id="KW-0326">Glycosidase</keyword>
<dbReference type="RefSeq" id="WP_263572198.1">
    <property type="nucleotide sequence ID" value="NZ_JAJIRN010000007.1"/>
</dbReference>
<evidence type="ECO:0000256" key="2">
    <source>
        <dbReference type="ARBA" id="ARBA00023295"/>
    </source>
</evidence>
<comment type="caution">
    <text evidence="7">The sequence shown here is derived from an EMBL/GenBank/DDBJ whole genome shotgun (WGS) entry which is preliminary data.</text>
</comment>
<keyword evidence="3" id="KW-0732">Signal</keyword>
<evidence type="ECO:0000256" key="1">
    <source>
        <dbReference type="ARBA" id="ARBA00022801"/>
    </source>
</evidence>
<feature type="signal peptide" evidence="3">
    <location>
        <begin position="1"/>
        <end position="23"/>
    </location>
</feature>
<name>A0ABT2YHX6_9BURK</name>
<reference evidence="7 8" key="1">
    <citation type="submission" date="2021-11" db="EMBL/GenBank/DDBJ databases">
        <authorList>
            <person name="Liang Q."/>
            <person name="Mou H."/>
            <person name="Liu Z."/>
        </authorList>
    </citation>
    <scope>NUCLEOTIDE SEQUENCE [LARGE SCALE GENOMIC DNA]</scope>
    <source>
        <strain evidence="7 8">CHU3</strain>
    </source>
</reference>
<dbReference type="InterPro" id="IPR029486">
    <property type="entry name" value="GH97_N"/>
</dbReference>
<dbReference type="Proteomes" id="UP001209701">
    <property type="component" value="Unassembled WGS sequence"/>
</dbReference>
<sequence>MNRTLLHPALLSLALVLSAPAIAANALSSPDKHLSLQLRVTPEQRLVYSVQRDGKPVILESQLGLQLEGADLSQRLRLLSSSSQRLHAEHYRLAVGKRSEISYRANEQNWRVANAAGQEMELTARVSNDGVAFRYRVAEAGLARKSFKSEATSFRFAPDTRAWLQPMSVAQTGWSNVNPAYEEHYLMDIAVGTPSPSPAGWVFPALFKSGDNWVALTEAHMDGSFHASRLQASSEGGEYRLGQPMAAEVFTGGGLLADVGTDCPQADAKRRPPPEGGKQTWDGPAFACTLTTPWRVLAIGPLRTVMDSTLGTDLAAPAIAFDAAKIQPGHAAWSWALLKDDATVFEVQKRFIDYAAEMQWNYALIDADWDRKIGYEGIQQLVDYGASKGVGILLWYNSSGAWNKTEYTPKSALLTAAQRRHEFARLAAMGVKGLKIDFFAGDGRSMIQYYVDILNDAAAHGLLVNFHGATLPRGWARSYPNLMTAEAVKGFEFTTFEQKDQDAVARHLAMLPFARNLFDPMDFTPMVFGDIPNIQRSTRNGFELAQAVLLLSGIQHFAEVPEGMATVPAYVKEFLQQLPRRWDESRFITGEPGKGLVIARRAGKRWYVAGINAEALPQTLTLDLGFLGQRQGLMITDGEGARDFAQAPVQAKAGLALTIQAKGGFIAVFK</sequence>
<dbReference type="Pfam" id="PF14508">
    <property type="entry name" value="GH97_N"/>
    <property type="match status" value="1"/>
</dbReference>
<dbReference type="InterPro" id="IPR013780">
    <property type="entry name" value="Glyco_hydro_b"/>
</dbReference>
<keyword evidence="8" id="KW-1185">Reference proteome</keyword>
<accession>A0ABT2YHX6</accession>
<dbReference type="GO" id="GO:0016787">
    <property type="term" value="F:hydrolase activity"/>
    <property type="evidence" value="ECO:0007669"/>
    <property type="project" value="UniProtKB-KW"/>
</dbReference>
<dbReference type="SUPFAM" id="SSF51445">
    <property type="entry name" value="(Trans)glycosidases"/>
    <property type="match status" value="1"/>
</dbReference>
<dbReference type="Pfam" id="PF10566">
    <property type="entry name" value="Glyco_hydro_97"/>
    <property type="match status" value="1"/>
</dbReference>
<dbReference type="InterPro" id="IPR029483">
    <property type="entry name" value="GH97_C"/>
</dbReference>
<dbReference type="Gene3D" id="3.20.20.70">
    <property type="entry name" value="Aldolase class I"/>
    <property type="match status" value="1"/>
</dbReference>
<protein>
    <submittedName>
        <fullName evidence="7">Glycoside hydrolase family 97 protein</fullName>
    </submittedName>
</protein>
<dbReference type="InterPro" id="IPR052720">
    <property type="entry name" value="Glycosyl_hydrolase_97"/>
</dbReference>
<dbReference type="Pfam" id="PF14509">
    <property type="entry name" value="GH97_C"/>
    <property type="match status" value="1"/>
</dbReference>
<keyword evidence="1 7" id="KW-0378">Hydrolase</keyword>
<evidence type="ECO:0000259" key="4">
    <source>
        <dbReference type="Pfam" id="PF10566"/>
    </source>
</evidence>
<evidence type="ECO:0000256" key="3">
    <source>
        <dbReference type="SAM" id="SignalP"/>
    </source>
</evidence>
<feature type="domain" description="Glycosyl-hydrolase 97 catalytic" evidence="4">
    <location>
        <begin position="345"/>
        <end position="488"/>
    </location>
</feature>
<proteinExistence type="predicted"/>
<dbReference type="Gene3D" id="2.70.98.10">
    <property type="match status" value="1"/>
</dbReference>
<dbReference type="PANTHER" id="PTHR35803">
    <property type="entry name" value="GLUCAN 1,4-ALPHA-GLUCOSIDASE SUSB-RELATED"/>
    <property type="match status" value="1"/>
</dbReference>
<dbReference type="PANTHER" id="PTHR35803:SF2">
    <property type="entry name" value="RETAINING ALPHA-GALACTOSIDASE"/>
    <property type="match status" value="1"/>
</dbReference>
<dbReference type="InterPro" id="IPR014718">
    <property type="entry name" value="GH-type_carb-bd"/>
</dbReference>
<feature type="chain" id="PRO_5047490563" evidence="3">
    <location>
        <begin position="24"/>
        <end position="670"/>
    </location>
</feature>
<feature type="domain" description="Glycosyl-hydrolase 97 N-terminal" evidence="5">
    <location>
        <begin position="27"/>
        <end position="317"/>
    </location>
</feature>
<dbReference type="EMBL" id="JAJIRN010000007">
    <property type="protein sequence ID" value="MCV2369612.1"/>
    <property type="molecule type" value="Genomic_DNA"/>
</dbReference>
<evidence type="ECO:0000313" key="7">
    <source>
        <dbReference type="EMBL" id="MCV2369612.1"/>
    </source>
</evidence>
<evidence type="ECO:0000259" key="6">
    <source>
        <dbReference type="Pfam" id="PF14509"/>
    </source>
</evidence>
<feature type="domain" description="Glycosyl-hydrolase 97 C-terminal oligomerisation" evidence="6">
    <location>
        <begin position="582"/>
        <end position="670"/>
    </location>
</feature>
<gene>
    <name evidence="7" type="ORF">LNV07_16150</name>
</gene>
<dbReference type="InterPro" id="IPR019563">
    <property type="entry name" value="GH97_catalytic"/>
</dbReference>
<evidence type="ECO:0000313" key="8">
    <source>
        <dbReference type="Proteomes" id="UP001209701"/>
    </source>
</evidence>